<dbReference type="InterPro" id="IPR020617">
    <property type="entry name" value="Thiolase_C"/>
</dbReference>
<dbReference type="GO" id="GO:0003985">
    <property type="term" value="F:acetyl-CoA C-acetyltransferase activity"/>
    <property type="evidence" value="ECO:0007669"/>
    <property type="project" value="UniProtKB-EC"/>
</dbReference>
<evidence type="ECO:0000313" key="8">
    <source>
        <dbReference type="EMBL" id="MBB6397122.1"/>
    </source>
</evidence>
<protein>
    <submittedName>
        <fullName evidence="8">Acetyl-CoA C-acetyltransferase</fullName>
        <ecNumber evidence="8">2.3.1.9</ecNumber>
    </submittedName>
</protein>
<feature type="active site" description="Proton acceptor" evidence="4">
    <location>
        <position position="372"/>
    </location>
</feature>
<feature type="domain" description="Thiolase C-terminal" evidence="7">
    <location>
        <begin position="264"/>
        <end position="385"/>
    </location>
</feature>
<dbReference type="InterPro" id="IPR002155">
    <property type="entry name" value="Thiolase"/>
</dbReference>
<organism evidence="8 9">
    <name type="scientific">Actinomadura coerulea</name>
    <dbReference type="NCBI Taxonomy" id="46159"/>
    <lineage>
        <taxon>Bacteria</taxon>
        <taxon>Bacillati</taxon>
        <taxon>Actinomycetota</taxon>
        <taxon>Actinomycetes</taxon>
        <taxon>Streptosporangiales</taxon>
        <taxon>Thermomonosporaceae</taxon>
        <taxon>Actinomadura</taxon>
    </lineage>
</organism>
<evidence type="ECO:0000256" key="2">
    <source>
        <dbReference type="ARBA" id="ARBA00022679"/>
    </source>
</evidence>
<comment type="caution">
    <text evidence="8">The sequence shown here is derived from an EMBL/GenBank/DDBJ whole genome shotgun (WGS) entry which is preliminary data.</text>
</comment>
<dbReference type="EC" id="2.3.1.9" evidence="8"/>
<feature type="domain" description="Thiolase N-terminal" evidence="6">
    <location>
        <begin position="5"/>
        <end position="255"/>
    </location>
</feature>
<dbReference type="PIRSF" id="PIRSF000429">
    <property type="entry name" value="Ac-CoA_Ac_transf"/>
    <property type="match status" value="1"/>
</dbReference>
<evidence type="ECO:0000256" key="5">
    <source>
        <dbReference type="RuleBase" id="RU003557"/>
    </source>
</evidence>
<keyword evidence="9" id="KW-1185">Reference proteome</keyword>
<dbReference type="PANTHER" id="PTHR43365:SF1">
    <property type="entry name" value="ACETYL-COA C-ACYLTRANSFERASE"/>
    <property type="match status" value="1"/>
</dbReference>
<dbReference type="AlphaFoldDB" id="A0A7X0G0F5"/>
<sequence length="386" mass="39842">MPEAVIVDAVRTPVGKRYGALSGLHPAQLLGATQRGLLNRAGVEAATVGQVVGGCVTQAGEQSNNVTRNAWLYAGLPYQTACTTIDCACGSSQQAVHLVAGLIASGAVHTGIGCGVEAMSRVFLGQALTPETGSPAPDGWELDMPDQFTAAERIAKKRGITREDADALGLASQAKAKAAWAEDRFAGQILEIEAPVMTREGPTGETAVVTRDQGLRDTTAEALAGLRPVIPDGVHTAGNSSQISDGAAAVLLMAADRAAELGLRPRARIVASGMVGSDPYYHLDGPIEATRHVLDRARMTLSDIDLVEINEAFASVVLSWASVHGADMDRVNVNGGAIALGHAVGSTGARLVTQAVNELERSGKSTALVTMCAGGAHSTATIIERI</sequence>
<evidence type="ECO:0000256" key="1">
    <source>
        <dbReference type="ARBA" id="ARBA00010982"/>
    </source>
</evidence>
<comment type="similarity">
    <text evidence="1 5">Belongs to the thiolase-like superfamily. Thiolase family.</text>
</comment>
<name>A0A7X0G0F5_9ACTN</name>
<dbReference type="CDD" id="cd00751">
    <property type="entry name" value="thiolase"/>
    <property type="match status" value="1"/>
</dbReference>
<dbReference type="Pfam" id="PF00108">
    <property type="entry name" value="Thiolase_N"/>
    <property type="match status" value="1"/>
</dbReference>
<evidence type="ECO:0000259" key="6">
    <source>
        <dbReference type="Pfam" id="PF00108"/>
    </source>
</evidence>
<keyword evidence="2 5" id="KW-0808">Transferase</keyword>
<evidence type="ECO:0000256" key="4">
    <source>
        <dbReference type="PIRSR" id="PIRSR000429-1"/>
    </source>
</evidence>
<dbReference type="InterPro" id="IPR016039">
    <property type="entry name" value="Thiolase-like"/>
</dbReference>
<dbReference type="EMBL" id="JACHMQ010000001">
    <property type="protein sequence ID" value="MBB6397122.1"/>
    <property type="molecule type" value="Genomic_DNA"/>
</dbReference>
<dbReference type="NCBIfam" id="NF005889">
    <property type="entry name" value="PRK07850.1"/>
    <property type="match status" value="1"/>
</dbReference>
<gene>
    <name evidence="8" type="ORF">BKA00_004036</name>
</gene>
<accession>A0A7X0G0F5</accession>
<reference evidence="8 9" key="1">
    <citation type="submission" date="2020-08" db="EMBL/GenBank/DDBJ databases">
        <title>Sequencing the genomes of 1000 actinobacteria strains.</title>
        <authorList>
            <person name="Klenk H.-P."/>
        </authorList>
    </citation>
    <scope>NUCLEOTIDE SEQUENCE [LARGE SCALE GENOMIC DNA]</scope>
    <source>
        <strain evidence="8 9">DSM 43675</strain>
    </source>
</reference>
<evidence type="ECO:0000259" key="7">
    <source>
        <dbReference type="Pfam" id="PF02803"/>
    </source>
</evidence>
<dbReference type="SUPFAM" id="SSF53901">
    <property type="entry name" value="Thiolase-like"/>
    <property type="match status" value="2"/>
</dbReference>
<proteinExistence type="inferred from homology"/>
<dbReference type="Gene3D" id="3.40.47.10">
    <property type="match status" value="2"/>
</dbReference>
<evidence type="ECO:0000256" key="3">
    <source>
        <dbReference type="ARBA" id="ARBA00023315"/>
    </source>
</evidence>
<evidence type="ECO:0000313" key="9">
    <source>
        <dbReference type="Proteomes" id="UP000546324"/>
    </source>
</evidence>
<keyword evidence="3 5" id="KW-0012">Acyltransferase</keyword>
<dbReference type="RefSeq" id="WP_185027246.1">
    <property type="nucleotide sequence ID" value="NZ_JACHMQ010000001.1"/>
</dbReference>
<dbReference type="InterPro" id="IPR020616">
    <property type="entry name" value="Thiolase_N"/>
</dbReference>
<dbReference type="NCBIfam" id="TIGR01930">
    <property type="entry name" value="AcCoA-C-Actrans"/>
    <property type="match status" value="1"/>
</dbReference>
<dbReference type="PANTHER" id="PTHR43365">
    <property type="entry name" value="BLR7806 PROTEIN"/>
    <property type="match status" value="1"/>
</dbReference>
<feature type="active site" description="Acyl-thioester intermediate" evidence="4">
    <location>
        <position position="89"/>
    </location>
</feature>
<feature type="active site" description="Proton acceptor" evidence="4">
    <location>
        <position position="342"/>
    </location>
</feature>
<dbReference type="Pfam" id="PF02803">
    <property type="entry name" value="Thiolase_C"/>
    <property type="match status" value="1"/>
</dbReference>
<dbReference type="Proteomes" id="UP000546324">
    <property type="component" value="Unassembled WGS sequence"/>
</dbReference>